<dbReference type="Pfam" id="PF00564">
    <property type="entry name" value="PB1"/>
    <property type="match status" value="1"/>
</dbReference>
<organism evidence="2 3">
    <name type="scientific">Coptis chinensis</name>
    <dbReference type="NCBI Taxonomy" id="261450"/>
    <lineage>
        <taxon>Eukaryota</taxon>
        <taxon>Viridiplantae</taxon>
        <taxon>Streptophyta</taxon>
        <taxon>Embryophyta</taxon>
        <taxon>Tracheophyta</taxon>
        <taxon>Spermatophyta</taxon>
        <taxon>Magnoliopsida</taxon>
        <taxon>Ranunculales</taxon>
        <taxon>Ranunculaceae</taxon>
        <taxon>Coptidoideae</taxon>
        <taxon>Coptis</taxon>
    </lineage>
</organism>
<feature type="domain" description="PB1" evidence="1">
    <location>
        <begin position="24"/>
        <end position="107"/>
    </location>
</feature>
<dbReference type="EMBL" id="JADFTS010000008">
    <property type="protein sequence ID" value="KAF9593791.1"/>
    <property type="molecule type" value="Genomic_DNA"/>
</dbReference>
<accession>A0A835H5U6</accession>
<comment type="caution">
    <text evidence="2">The sequence shown here is derived from an EMBL/GenBank/DDBJ whole genome shotgun (WGS) entry which is preliminary data.</text>
</comment>
<evidence type="ECO:0000313" key="3">
    <source>
        <dbReference type="Proteomes" id="UP000631114"/>
    </source>
</evidence>
<dbReference type="SUPFAM" id="SSF54277">
    <property type="entry name" value="CAD &amp; PB1 domains"/>
    <property type="match status" value="1"/>
</dbReference>
<dbReference type="OrthoDB" id="125347at2759"/>
<dbReference type="Proteomes" id="UP000631114">
    <property type="component" value="Unassembled WGS sequence"/>
</dbReference>
<protein>
    <recommendedName>
        <fullName evidence="1">PB1 domain-containing protein</fullName>
    </recommendedName>
</protein>
<evidence type="ECO:0000313" key="2">
    <source>
        <dbReference type="EMBL" id="KAF9593791.1"/>
    </source>
</evidence>
<dbReference type="InterPro" id="IPR000270">
    <property type="entry name" value="PB1_dom"/>
</dbReference>
<dbReference type="AlphaFoldDB" id="A0A835H5U6"/>
<evidence type="ECO:0000259" key="1">
    <source>
        <dbReference type="SMART" id="SM00666"/>
    </source>
</evidence>
<sequence length="138" mass="15598">MPSYTMEGKKVIAICQFGGEFETNKDGTLSYKGGEAHAIDIDHGTVFEDLKSEIADLRNSGSGLMSIKYFLPGNRKTLITISNDRELKRMIDFNRDSVMVDVFVTMEGIVGHEHSNMPASRYFQFTYRLIFLVCISLK</sequence>
<name>A0A835H5U6_9MAGN</name>
<proteinExistence type="predicted"/>
<reference evidence="2 3" key="1">
    <citation type="submission" date="2020-10" db="EMBL/GenBank/DDBJ databases">
        <title>The Coptis chinensis genome and diversification of protoberbering-type alkaloids.</title>
        <authorList>
            <person name="Wang B."/>
            <person name="Shu S."/>
            <person name="Song C."/>
            <person name="Liu Y."/>
        </authorList>
    </citation>
    <scope>NUCLEOTIDE SEQUENCE [LARGE SCALE GENOMIC DNA]</scope>
    <source>
        <strain evidence="2">HL-2020</strain>
        <tissue evidence="2">Leaf</tissue>
    </source>
</reference>
<keyword evidence="3" id="KW-1185">Reference proteome</keyword>
<dbReference type="SMART" id="SM00666">
    <property type="entry name" value="PB1"/>
    <property type="match status" value="1"/>
</dbReference>
<gene>
    <name evidence="2" type="ORF">IFM89_025500</name>
</gene>